<comment type="caution">
    <text evidence="1">The sequence shown here is derived from an EMBL/GenBank/DDBJ whole genome shotgun (WGS) entry which is preliminary data.</text>
</comment>
<evidence type="ECO:0000313" key="1">
    <source>
        <dbReference type="EMBL" id="OUN45227.1"/>
    </source>
</evidence>
<protein>
    <recommendedName>
        <fullName evidence="3">DUF5044 domain-containing protein</fullName>
    </recommendedName>
</protein>
<proteinExistence type="predicted"/>
<evidence type="ECO:0008006" key="3">
    <source>
        <dbReference type="Google" id="ProtNLM"/>
    </source>
</evidence>
<accession>A0A1Y3UDQ5</accession>
<reference evidence="2" key="1">
    <citation type="submission" date="2017-04" db="EMBL/GenBank/DDBJ databases">
        <title>Function of individual gut microbiota members based on whole genome sequencing of pure cultures obtained from chicken caecum.</title>
        <authorList>
            <person name="Medvecky M."/>
            <person name="Cejkova D."/>
            <person name="Polansky O."/>
            <person name="Karasova D."/>
            <person name="Kubasova T."/>
            <person name="Cizek A."/>
            <person name="Rychlik I."/>
        </authorList>
    </citation>
    <scope>NUCLEOTIDE SEQUENCE [LARGE SCALE GENOMIC DNA]</scope>
    <source>
        <strain evidence="2">An75</strain>
    </source>
</reference>
<sequence>MKRIKQCVVFLLVLILCGGLWVRSNRLYFSPEAAFHGAERGLRYGPSEEILLTYPRGDGSQIYVGKWNNGLSVIPVEQYLGLFWRMSTDVDVEGYHSMYGDVDARLTKESVLVGLSLLPEVTEVTCLFYSMEDEVEDLKPVEEITLPVAENGFFHEKMDFPQEKADMFYVGYVEGRTSAGEVVYRKGLGKDGKEYDVEGHQPQISSVGGWAYEDVKERKARP</sequence>
<organism evidence="1 2">
    <name type="scientific">Anaerotignum lactatifermentans</name>
    <dbReference type="NCBI Taxonomy" id="160404"/>
    <lineage>
        <taxon>Bacteria</taxon>
        <taxon>Bacillati</taxon>
        <taxon>Bacillota</taxon>
        <taxon>Clostridia</taxon>
        <taxon>Lachnospirales</taxon>
        <taxon>Anaerotignaceae</taxon>
        <taxon>Anaerotignum</taxon>
    </lineage>
</organism>
<dbReference type="Proteomes" id="UP000195455">
    <property type="component" value="Unassembled WGS sequence"/>
</dbReference>
<gene>
    <name evidence="1" type="ORF">B5G26_02815</name>
</gene>
<dbReference type="AlphaFoldDB" id="A0A1Y3UDQ5"/>
<dbReference type="RefSeq" id="WP_087988631.1">
    <property type="nucleotide sequence ID" value="NZ_NFHM01000002.1"/>
</dbReference>
<evidence type="ECO:0000313" key="2">
    <source>
        <dbReference type="Proteomes" id="UP000195455"/>
    </source>
</evidence>
<dbReference type="EMBL" id="NFHM01000002">
    <property type="protein sequence ID" value="OUN45227.1"/>
    <property type="molecule type" value="Genomic_DNA"/>
</dbReference>
<name>A0A1Y3UDQ5_9FIRM</name>